<feature type="compositionally biased region" description="Low complexity" evidence="1">
    <location>
        <begin position="34"/>
        <end position="46"/>
    </location>
</feature>
<evidence type="ECO:0000313" key="4">
    <source>
        <dbReference type="Proteomes" id="UP000190027"/>
    </source>
</evidence>
<dbReference type="Proteomes" id="UP000190027">
    <property type="component" value="Unassembled WGS sequence"/>
</dbReference>
<protein>
    <submittedName>
        <fullName evidence="3">Uncharacterized protein</fullName>
    </submittedName>
</protein>
<keyword evidence="2" id="KW-0732">Signal</keyword>
<accession>A0A1T4X3B8</accession>
<feature type="chain" id="PRO_5012707544" evidence="2">
    <location>
        <begin position="24"/>
        <end position="176"/>
    </location>
</feature>
<reference evidence="3 4" key="1">
    <citation type="submission" date="2017-02" db="EMBL/GenBank/DDBJ databases">
        <authorList>
            <person name="Peterson S.W."/>
        </authorList>
    </citation>
    <scope>NUCLEOTIDE SEQUENCE [LARGE SCALE GENOMIC DNA]</scope>
    <source>
        <strain evidence="3 4">DSM 16080</strain>
    </source>
</reference>
<proteinExistence type="predicted"/>
<dbReference type="RefSeq" id="WP_078717230.1">
    <property type="nucleotide sequence ID" value="NZ_FUYC01000006.1"/>
</dbReference>
<name>A0A1T4X3B8_9BACT</name>
<feature type="region of interest" description="Disordered" evidence="1">
    <location>
        <begin position="29"/>
        <end position="54"/>
    </location>
</feature>
<gene>
    <name evidence="3" type="ORF">SAMN02745704_01666</name>
</gene>
<dbReference type="OrthoDB" id="5460391at2"/>
<organism evidence="3 4">
    <name type="scientific">Paucidesulfovibrio gracilis DSM 16080</name>
    <dbReference type="NCBI Taxonomy" id="1121449"/>
    <lineage>
        <taxon>Bacteria</taxon>
        <taxon>Pseudomonadati</taxon>
        <taxon>Thermodesulfobacteriota</taxon>
        <taxon>Desulfovibrionia</taxon>
        <taxon>Desulfovibrionales</taxon>
        <taxon>Desulfovibrionaceae</taxon>
        <taxon>Paucidesulfovibrio</taxon>
    </lineage>
</organism>
<sequence length="176" mass="19897">MRLNSLIIVCVLTMSLGMGRMVAAQEQSVSDAQSVTETVTETATETAEPEPSPEELAALQKKEEEQLRMHSDFARFSDTWVARLNRSHSNGYNKMRFIQDGDTVRARYHRIEKRSSVVRESPSQPGHYCGILRYQDTVYEAVGTTKQECRAGEFIPVAGTARAFSEIFQFKNGAWR</sequence>
<dbReference type="AlphaFoldDB" id="A0A1T4X3B8"/>
<dbReference type="EMBL" id="FUYC01000006">
    <property type="protein sequence ID" value="SKA83555.1"/>
    <property type="molecule type" value="Genomic_DNA"/>
</dbReference>
<feature type="signal peptide" evidence="2">
    <location>
        <begin position="1"/>
        <end position="23"/>
    </location>
</feature>
<evidence type="ECO:0000256" key="2">
    <source>
        <dbReference type="SAM" id="SignalP"/>
    </source>
</evidence>
<evidence type="ECO:0000256" key="1">
    <source>
        <dbReference type="SAM" id="MobiDB-lite"/>
    </source>
</evidence>
<keyword evidence="4" id="KW-1185">Reference proteome</keyword>
<evidence type="ECO:0000313" key="3">
    <source>
        <dbReference type="EMBL" id="SKA83555.1"/>
    </source>
</evidence>